<dbReference type="Proteomes" id="UP000509302">
    <property type="component" value="Chromosome"/>
</dbReference>
<dbReference type="Gene3D" id="1.25.40.10">
    <property type="entry name" value="Tetratricopeptide repeat domain"/>
    <property type="match status" value="1"/>
</dbReference>
<accession>A0A7H9AMI1</accession>
<dbReference type="KEGG" id="cagg:HYG79_04660"/>
<dbReference type="InterPro" id="IPR019734">
    <property type="entry name" value="TPR_rpt"/>
</dbReference>
<sequence>MKNTLVFLVFFGIVKAEAQSSVAETADSLYTIGNYKQAINGYAKIGSQKSWLQIARAYHNIGNYKKAVIQYENIIKSDTSSQIARFELGKLYLKVKQVEKAY</sequence>
<evidence type="ECO:0000313" key="2">
    <source>
        <dbReference type="EMBL" id="QLG44666.1"/>
    </source>
</evidence>
<dbReference type="SUPFAM" id="SSF48452">
    <property type="entry name" value="TPR-like"/>
    <property type="match status" value="1"/>
</dbReference>
<dbReference type="AlphaFoldDB" id="A0A7H9AMI1"/>
<keyword evidence="3" id="KW-1185">Reference proteome</keyword>
<dbReference type="InterPro" id="IPR011990">
    <property type="entry name" value="TPR-like_helical_dom_sf"/>
</dbReference>
<protein>
    <submittedName>
        <fullName evidence="2">Tetratricopeptide repeat protein</fullName>
    </submittedName>
</protein>
<dbReference type="EMBL" id="CP058595">
    <property type="protein sequence ID" value="QLG44666.1"/>
    <property type="molecule type" value="Genomic_DNA"/>
</dbReference>
<dbReference type="PROSITE" id="PS50005">
    <property type="entry name" value="TPR"/>
    <property type="match status" value="1"/>
</dbReference>
<name>A0A7H9AMI1_9FLAO</name>
<dbReference type="RefSeq" id="WP_179241000.1">
    <property type="nucleotide sequence ID" value="NZ_CP058595.1"/>
</dbReference>
<evidence type="ECO:0000256" key="1">
    <source>
        <dbReference type="PROSITE-ProRule" id="PRU00339"/>
    </source>
</evidence>
<evidence type="ECO:0000313" key="3">
    <source>
        <dbReference type="Proteomes" id="UP000509302"/>
    </source>
</evidence>
<dbReference type="Pfam" id="PF13181">
    <property type="entry name" value="TPR_8"/>
    <property type="match status" value="1"/>
</dbReference>
<reference evidence="2 3" key="1">
    <citation type="journal article" date="2006" name="Int. J. Syst. Evol. Microbiol.">
        <title>Costertonia aggregata gen. nov., sp. nov., a mesophilic marine bacterium of the family Flavobacteriaceae, isolated from a mature biofilm.</title>
        <authorList>
            <person name="Kwon K.K."/>
            <person name="Lee Y.K."/>
            <person name="Lee H.K."/>
        </authorList>
    </citation>
    <scope>NUCLEOTIDE SEQUENCE [LARGE SCALE GENOMIC DNA]</scope>
    <source>
        <strain evidence="2 3">KCCM 42265</strain>
    </source>
</reference>
<organism evidence="2 3">
    <name type="scientific">Costertonia aggregata</name>
    <dbReference type="NCBI Taxonomy" id="343403"/>
    <lineage>
        <taxon>Bacteria</taxon>
        <taxon>Pseudomonadati</taxon>
        <taxon>Bacteroidota</taxon>
        <taxon>Flavobacteriia</taxon>
        <taxon>Flavobacteriales</taxon>
        <taxon>Flavobacteriaceae</taxon>
        <taxon>Costertonia</taxon>
    </lineage>
</organism>
<gene>
    <name evidence="2" type="ORF">HYG79_04660</name>
</gene>
<keyword evidence="1" id="KW-0802">TPR repeat</keyword>
<proteinExistence type="predicted"/>
<feature type="repeat" description="TPR" evidence="1">
    <location>
        <begin position="48"/>
        <end position="81"/>
    </location>
</feature>